<evidence type="ECO:0000313" key="2">
    <source>
        <dbReference type="Proteomes" id="UP000249723"/>
    </source>
</evidence>
<organism evidence="1 2">
    <name type="scientific">Microbotryum saponariae</name>
    <dbReference type="NCBI Taxonomy" id="289078"/>
    <lineage>
        <taxon>Eukaryota</taxon>
        <taxon>Fungi</taxon>
        <taxon>Dikarya</taxon>
        <taxon>Basidiomycota</taxon>
        <taxon>Pucciniomycotina</taxon>
        <taxon>Microbotryomycetes</taxon>
        <taxon>Microbotryales</taxon>
        <taxon>Microbotryaceae</taxon>
        <taxon>Microbotryum</taxon>
    </lineage>
</organism>
<name>A0A2X0NAR7_9BASI</name>
<protein>
    <submittedName>
        <fullName evidence="1">BZ3500_MvSof-1268-A1-R1_Chr3-3g06575 protein</fullName>
    </submittedName>
</protein>
<sequence length="181" mass="20240">MAFLDGRLVLSSERFTERVDSAGKQVVMRKTKTGLVGTAKLKTLQRGEPAPAQRRTRAMRSQSVIDHFGRGTEAYLDQFGVKDEVESSMLTRLSTVPVAFQSTEAEFQRSFSSLRQHVVEPSLQIVAQAKGLATVPFQQVEASPTRRYNQEDEVEVAFLIVSARWRSLELSAPEPLAWVTI</sequence>
<dbReference type="EMBL" id="FMWP01000094">
    <property type="protein sequence ID" value="SCZ98105.1"/>
    <property type="molecule type" value="Genomic_DNA"/>
</dbReference>
<evidence type="ECO:0000313" key="1">
    <source>
        <dbReference type="EMBL" id="SCZ98105.1"/>
    </source>
</evidence>
<accession>A0A2X0NAR7</accession>
<gene>
    <name evidence="1" type="ORF">BZ3500_MVSOF-1268-A1-R1_CHR3-3G06575</name>
</gene>
<dbReference type="Proteomes" id="UP000249723">
    <property type="component" value="Unassembled WGS sequence"/>
</dbReference>
<reference evidence="2" key="1">
    <citation type="submission" date="2016-10" db="EMBL/GenBank/DDBJ databases">
        <authorList>
            <person name="Jeantristanb JTB J.-T."/>
            <person name="Ricardo R."/>
        </authorList>
    </citation>
    <scope>NUCLEOTIDE SEQUENCE [LARGE SCALE GENOMIC DNA]</scope>
</reference>
<dbReference type="AlphaFoldDB" id="A0A2X0NAR7"/>
<proteinExistence type="predicted"/>
<keyword evidence="2" id="KW-1185">Reference proteome</keyword>